<sequence length="171" mass="19422">MASSSRAITSSDLSSRTSSYNVFINFRGVDTRDNFVYLLYETLNKNGVYTFIDSEELWEGEKICPSLLRAIRRSKISIPVFSKRYVKSKYCLVELAEILNCHISDGQTILSIFIDVEPRDVRPQTESFEGPFQEHQKNSKSTAIVNGWKNALKEVGSLKGWSLKGDANIRN</sequence>
<feature type="domain" description="TIR" evidence="5">
    <location>
        <begin position="18"/>
        <end position="171"/>
    </location>
</feature>
<dbReference type="GO" id="GO:0007165">
    <property type="term" value="P:signal transduction"/>
    <property type="evidence" value="ECO:0007669"/>
    <property type="project" value="InterPro"/>
</dbReference>
<dbReference type="PANTHER" id="PTHR32009:SF39">
    <property type="entry name" value="TIR DOMAIN-CONTAINING PROTEIN"/>
    <property type="match status" value="1"/>
</dbReference>
<dbReference type="SMART" id="SM00255">
    <property type="entry name" value="TIR"/>
    <property type="match status" value="1"/>
</dbReference>
<dbReference type="Gene3D" id="3.40.50.10140">
    <property type="entry name" value="Toll/interleukin-1 receptor homology (TIR) domain"/>
    <property type="match status" value="1"/>
</dbReference>
<dbReference type="AlphaFoldDB" id="A0A9Q0GM59"/>
<dbReference type="OrthoDB" id="1905256at2759"/>
<dbReference type="Proteomes" id="UP001141806">
    <property type="component" value="Unassembled WGS sequence"/>
</dbReference>
<evidence type="ECO:0000256" key="4">
    <source>
        <dbReference type="ARBA" id="ARBA00047304"/>
    </source>
</evidence>
<keyword evidence="7" id="KW-1185">Reference proteome</keyword>
<accession>A0A9Q0GM59</accession>
<dbReference type="EMBL" id="JAMYWD010001301">
    <property type="protein sequence ID" value="KAJ4943968.1"/>
    <property type="molecule type" value="Genomic_DNA"/>
</dbReference>
<proteinExistence type="predicted"/>
<evidence type="ECO:0000256" key="3">
    <source>
        <dbReference type="ARBA" id="ARBA00023027"/>
    </source>
</evidence>
<dbReference type="GO" id="GO:0061809">
    <property type="term" value="F:NAD+ nucleosidase activity, cyclic ADP-ribose generating"/>
    <property type="evidence" value="ECO:0007669"/>
    <property type="project" value="UniProtKB-EC"/>
</dbReference>
<gene>
    <name evidence="6" type="ORF">NE237_005552</name>
</gene>
<dbReference type="EC" id="3.2.2.6" evidence="1"/>
<evidence type="ECO:0000256" key="2">
    <source>
        <dbReference type="ARBA" id="ARBA00022801"/>
    </source>
</evidence>
<evidence type="ECO:0000313" key="6">
    <source>
        <dbReference type="EMBL" id="KAJ4943968.1"/>
    </source>
</evidence>
<organism evidence="6 7">
    <name type="scientific">Protea cynaroides</name>
    <dbReference type="NCBI Taxonomy" id="273540"/>
    <lineage>
        <taxon>Eukaryota</taxon>
        <taxon>Viridiplantae</taxon>
        <taxon>Streptophyta</taxon>
        <taxon>Embryophyta</taxon>
        <taxon>Tracheophyta</taxon>
        <taxon>Spermatophyta</taxon>
        <taxon>Magnoliopsida</taxon>
        <taxon>Proteales</taxon>
        <taxon>Proteaceae</taxon>
        <taxon>Protea</taxon>
    </lineage>
</organism>
<protein>
    <recommendedName>
        <fullName evidence="1">ADP-ribosyl cyclase/cyclic ADP-ribose hydrolase</fullName>
        <ecNumber evidence="1">3.2.2.6</ecNumber>
    </recommendedName>
</protein>
<evidence type="ECO:0000256" key="1">
    <source>
        <dbReference type="ARBA" id="ARBA00011982"/>
    </source>
</evidence>
<dbReference type="PROSITE" id="PS50104">
    <property type="entry name" value="TIR"/>
    <property type="match status" value="1"/>
</dbReference>
<keyword evidence="2" id="KW-0378">Hydrolase</keyword>
<dbReference type="SUPFAM" id="SSF52200">
    <property type="entry name" value="Toll/Interleukin receptor TIR domain"/>
    <property type="match status" value="1"/>
</dbReference>
<name>A0A9Q0GM59_9MAGN</name>
<dbReference type="InterPro" id="IPR035897">
    <property type="entry name" value="Toll_tir_struct_dom_sf"/>
</dbReference>
<dbReference type="Pfam" id="PF01582">
    <property type="entry name" value="TIR"/>
    <property type="match status" value="1"/>
</dbReference>
<comment type="caution">
    <text evidence="6">The sequence shown here is derived from an EMBL/GenBank/DDBJ whole genome shotgun (WGS) entry which is preliminary data.</text>
</comment>
<keyword evidence="3" id="KW-0520">NAD</keyword>
<evidence type="ECO:0000259" key="5">
    <source>
        <dbReference type="PROSITE" id="PS50104"/>
    </source>
</evidence>
<dbReference type="InterPro" id="IPR000157">
    <property type="entry name" value="TIR_dom"/>
</dbReference>
<reference evidence="6" key="1">
    <citation type="journal article" date="2023" name="Plant J.">
        <title>The genome of the king protea, Protea cynaroides.</title>
        <authorList>
            <person name="Chang J."/>
            <person name="Duong T.A."/>
            <person name="Schoeman C."/>
            <person name="Ma X."/>
            <person name="Roodt D."/>
            <person name="Barker N."/>
            <person name="Li Z."/>
            <person name="Van de Peer Y."/>
            <person name="Mizrachi E."/>
        </authorList>
    </citation>
    <scope>NUCLEOTIDE SEQUENCE</scope>
    <source>
        <tissue evidence="6">Young leaves</tissue>
    </source>
</reference>
<comment type="catalytic activity">
    <reaction evidence="4">
        <text>NAD(+) + H2O = ADP-D-ribose + nicotinamide + H(+)</text>
        <dbReference type="Rhea" id="RHEA:16301"/>
        <dbReference type="ChEBI" id="CHEBI:15377"/>
        <dbReference type="ChEBI" id="CHEBI:15378"/>
        <dbReference type="ChEBI" id="CHEBI:17154"/>
        <dbReference type="ChEBI" id="CHEBI:57540"/>
        <dbReference type="ChEBI" id="CHEBI:57967"/>
        <dbReference type="EC" id="3.2.2.6"/>
    </reaction>
    <physiologicalReaction direction="left-to-right" evidence="4">
        <dbReference type="Rhea" id="RHEA:16302"/>
    </physiologicalReaction>
</comment>
<dbReference type="PANTHER" id="PTHR32009">
    <property type="entry name" value="TMV RESISTANCE PROTEIN N-LIKE"/>
    <property type="match status" value="1"/>
</dbReference>
<evidence type="ECO:0000313" key="7">
    <source>
        <dbReference type="Proteomes" id="UP001141806"/>
    </source>
</evidence>